<gene>
    <name evidence="2" type="ORF">DFP90_1041</name>
</gene>
<dbReference type="PANTHER" id="PTHR42928:SF5">
    <property type="entry name" value="BLR1237 PROTEIN"/>
    <property type="match status" value="1"/>
</dbReference>
<dbReference type="RefSeq" id="WP_181905304.1">
    <property type="nucleotide sequence ID" value="NZ_QRDW01000004.1"/>
</dbReference>
<keyword evidence="2" id="KW-0675">Receptor</keyword>
<comment type="caution">
    <text evidence="2">The sequence shown here is derived from an EMBL/GenBank/DDBJ whole genome shotgun (WGS) entry which is preliminary data.</text>
</comment>
<dbReference type="EMBL" id="QRDW01000004">
    <property type="protein sequence ID" value="RED50730.1"/>
    <property type="molecule type" value="Genomic_DNA"/>
</dbReference>
<dbReference type="PANTHER" id="PTHR42928">
    <property type="entry name" value="TRICARBOXYLATE-BINDING PROTEIN"/>
    <property type="match status" value="1"/>
</dbReference>
<comment type="similarity">
    <text evidence="1">Belongs to the UPF0065 (bug) family.</text>
</comment>
<dbReference type="Pfam" id="PF03401">
    <property type="entry name" value="TctC"/>
    <property type="match status" value="1"/>
</dbReference>
<evidence type="ECO:0000313" key="2">
    <source>
        <dbReference type="EMBL" id="RED50730.1"/>
    </source>
</evidence>
<proteinExistence type="inferred from homology"/>
<dbReference type="AlphaFoldDB" id="A0A3D9HMK4"/>
<name>A0A3D9HMK4_9PROT</name>
<evidence type="ECO:0000256" key="1">
    <source>
        <dbReference type="ARBA" id="ARBA00006987"/>
    </source>
</evidence>
<dbReference type="Gene3D" id="3.40.190.150">
    <property type="entry name" value="Bordetella uptake gene, domain 1"/>
    <property type="match status" value="1"/>
</dbReference>
<sequence>MTDWVPIAVAQITFSQLYARYDDPRFATWTLASGLMTEAARPLKIAYVGRPGSLEDILLRRLERTFDTAFGRLPLDQPKIRYKALLNGEVDLLVEQPGDVKDLLSSNRIRPVLTFLSERAPAFPDVTSMSEAGLKGETLLRYRTFFVQNGVPEYRIAILEDIFSRAWKHPDLQKFNQSKYMKVVDGYRNRKQALELLETTIKTYQGFRPDS</sequence>
<organism evidence="2 3">
    <name type="scientific">Aestuariispira insulae</name>
    <dbReference type="NCBI Taxonomy" id="1461337"/>
    <lineage>
        <taxon>Bacteria</taxon>
        <taxon>Pseudomonadati</taxon>
        <taxon>Pseudomonadota</taxon>
        <taxon>Alphaproteobacteria</taxon>
        <taxon>Rhodospirillales</taxon>
        <taxon>Kiloniellaceae</taxon>
        <taxon>Aestuariispira</taxon>
    </lineage>
</organism>
<dbReference type="Gene3D" id="3.40.190.10">
    <property type="entry name" value="Periplasmic binding protein-like II"/>
    <property type="match status" value="1"/>
</dbReference>
<accession>A0A3D9HMK4</accession>
<reference evidence="2 3" key="1">
    <citation type="submission" date="2018-07" db="EMBL/GenBank/DDBJ databases">
        <title>Genomic Encyclopedia of Type Strains, Phase III (KMG-III): the genomes of soil and plant-associated and newly described type strains.</title>
        <authorList>
            <person name="Whitman W."/>
        </authorList>
    </citation>
    <scope>NUCLEOTIDE SEQUENCE [LARGE SCALE GENOMIC DNA]</scope>
    <source>
        <strain evidence="2 3">CECT 8488</strain>
    </source>
</reference>
<protein>
    <submittedName>
        <fullName evidence="2">Tripartite tricarboxylate transporter family receptor</fullName>
    </submittedName>
</protein>
<dbReference type="InterPro" id="IPR042100">
    <property type="entry name" value="Bug_dom1"/>
</dbReference>
<dbReference type="InterPro" id="IPR005064">
    <property type="entry name" value="BUG"/>
</dbReference>
<keyword evidence="3" id="KW-1185">Reference proteome</keyword>
<evidence type="ECO:0000313" key="3">
    <source>
        <dbReference type="Proteomes" id="UP000256845"/>
    </source>
</evidence>
<dbReference type="Proteomes" id="UP000256845">
    <property type="component" value="Unassembled WGS sequence"/>
</dbReference>